<organism evidence="1 2">
    <name type="scientific">Pseudozyma hubeiensis (strain SY62)</name>
    <name type="common">Yeast</name>
    <dbReference type="NCBI Taxonomy" id="1305764"/>
    <lineage>
        <taxon>Eukaryota</taxon>
        <taxon>Fungi</taxon>
        <taxon>Dikarya</taxon>
        <taxon>Basidiomycota</taxon>
        <taxon>Ustilaginomycotina</taxon>
        <taxon>Ustilaginomycetes</taxon>
        <taxon>Ustilaginales</taxon>
        <taxon>Ustilaginaceae</taxon>
        <taxon>Pseudozyma</taxon>
    </lineage>
</organism>
<evidence type="ECO:0000313" key="2">
    <source>
        <dbReference type="Proteomes" id="UP000014071"/>
    </source>
</evidence>
<protein>
    <submittedName>
        <fullName evidence="1">Uncharacterized protein</fullName>
    </submittedName>
</protein>
<dbReference type="Proteomes" id="UP000014071">
    <property type="component" value="Unassembled WGS sequence"/>
</dbReference>
<dbReference type="EMBL" id="DF238821">
    <property type="protein sequence ID" value="GAC98856.1"/>
    <property type="molecule type" value="Genomic_DNA"/>
</dbReference>
<accession>R9PBW9</accession>
<reference evidence="2" key="1">
    <citation type="journal article" date="2013" name="Genome Announc.">
        <title>Draft genome sequence of the basidiomycetous yeast-like fungus Pseudozyma hubeiensis SY62, which produces an abundant amount of the biosurfactant mannosylerythritol lipids.</title>
        <authorList>
            <person name="Konishi M."/>
            <person name="Hatada Y."/>
            <person name="Horiuchi J."/>
        </authorList>
    </citation>
    <scope>NUCLEOTIDE SEQUENCE [LARGE SCALE GENOMIC DNA]</scope>
    <source>
        <strain evidence="2">SY62</strain>
    </source>
</reference>
<evidence type="ECO:0000313" key="1">
    <source>
        <dbReference type="EMBL" id="GAC98856.1"/>
    </source>
</evidence>
<dbReference type="GeneID" id="24111722"/>
<gene>
    <name evidence="1" type="ORF">PHSY_006451</name>
</gene>
<sequence length="136" mass="15302">MQKTLRNRISCSQPARSRCIFVGDTADQSAAPLRTASIAAFADAGHRPFRNRIRRFCSSVQYRLLEMRARSEQPWSNRIGSDMVCLSRIGGHATNRCRWLDDRPRHPKEVGRARSLASETRASSVGVRILTCMPTA</sequence>
<dbReference type="AlphaFoldDB" id="R9PBW9"/>
<dbReference type="HOGENOM" id="CLU_1876335_0_0_1"/>
<keyword evidence="2" id="KW-1185">Reference proteome</keyword>
<name>R9PBW9_PSEHS</name>
<dbReference type="RefSeq" id="XP_012192443.1">
    <property type="nucleotide sequence ID" value="XM_012337053.1"/>
</dbReference>
<proteinExistence type="predicted"/>